<dbReference type="EMBL" id="LR214952">
    <property type="protein sequence ID" value="VEU59872.1"/>
    <property type="molecule type" value="Genomic_DNA"/>
</dbReference>
<dbReference type="EMBL" id="LR214951">
    <property type="protein sequence ID" value="VEU59106.1"/>
    <property type="molecule type" value="Genomic_DNA"/>
</dbReference>
<dbReference type="KEGG" id="mnu:NCTC10166_00859"/>
<reference evidence="1 3" key="1">
    <citation type="submission" date="2019-01" db="EMBL/GenBank/DDBJ databases">
        <authorList>
            <consortium name="Pathogen Informatics"/>
        </authorList>
    </citation>
    <scope>NUCLEOTIDE SEQUENCE [LARGE SCALE GENOMIC DNA]</scope>
    <source>
        <strain evidence="1 3">NCTC10166</strain>
        <plasmid evidence="3">2</plasmid>
    </source>
</reference>
<evidence type="ECO:0000313" key="2">
    <source>
        <dbReference type="EMBL" id="VEU59872.1"/>
    </source>
</evidence>
<name>A0A449A4E2_9BACT</name>
<accession>A0A449A4E2</accession>
<dbReference type="AlphaFoldDB" id="A0A449A4E2"/>
<geneLocation type="plasmid" evidence="2">
    <name>2</name>
</geneLocation>
<keyword evidence="3" id="KW-1185">Reference proteome</keyword>
<evidence type="ECO:0000313" key="1">
    <source>
        <dbReference type="EMBL" id="VEU59106.1"/>
    </source>
</evidence>
<dbReference type="KEGG" id="mnu:NCTC10166_00060"/>
<dbReference type="Proteomes" id="UP000289440">
    <property type="component" value="Chromosome"/>
</dbReference>
<organism evidence="1 3">
    <name type="scientific">Mesomycoplasma neurolyticum</name>
    <dbReference type="NCBI Taxonomy" id="2120"/>
    <lineage>
        <taxon>Bacteria</taxon>
        <taxon>Bacillati</taxon>
        <taxon>Mycoplasmatota</taxon>
        <taxon>Mycoplasmoidales</taxon>
        <taxon>Metamycoplasmataceae</taxon>
        <taxon>Mesomycoplasma</taxon>
    </lineage>
</organism>
<dbReference type="Proteomes" id="UP000289440">
    <property type="component" value="Plasmid 2"/>
</dbReference>
<keyword evidence="2" id="KW-0614">Plasmid</keyword>
<evidence type="ECO:0000313" key="3">
    <source>
        <dbReference type="Proteomes" id="UP000289440"/>
    </source>
</evidence>
<gene>
    <name evidence="1" type="ORF">NCTC10166_00060</name>
    <name evidence="2" type="ORF">NCTC10166_00859</name>
</gene>
<sequence length="32" mass="4036">MRKIRRKQMAERRLERIKKLQKEARKAARKNN</sequence>
<protein>
    <submittedName>
        <fullName evidence="1">Uncharacterized protein</fullName>
    </submittedName>
</protein>
<proteinExistence type="predicted"/>